<dbReference type="Pfam" id="PF09699">
    <property type="entry name" value="Paired_CXXCH_1"/>
    <property type="match status" value="6"/>
</dbReference>
<dbReference type="InterPro" id="IPR036280">
    <property type="entry name" value="Multihaem_cyt_sf"/>
</dbReference>
<keyword evidence="4" id="KW-1185">Reference proteome</keyword>
<feature type="domain" description="Doubled CXXCH motif" evidence="2">
    <location>
        <begin position="91"/>
        <end position="130"/>
    </location>
</feature>
<evidence type="ECO:0000313" key="3">
    <source>
        <dbReference type="EMBL" id="MBJ6751536.1"/>
    </source>
</evidence>
<dbReference type="PANTHER" id="PTHR39425:SF1">
    <property type="entry name" value="CYTOCHROME C7-LIKE DOMAIN-CONTAINING PROTEIN"/>
    <property type="match status" value="1"/>
</dbReference>
<feature type="chain" id="PRO_5046975047" evidence="1">
    <location>
        <begin position="22"/>
        <end position="455"/>
    </location>
</feature>
<accession>A0ABS0YGZ0</accession>
<feature type="domain" description="Doubled CXXCH motif" evidence="2">
    <location>
        <begin position="41"/>
        <end position="83"/>
    </location>
</feature>
<dbReference type="EMBL" id="JAEMHL010000008">
    <property type="protein sequence ID" value="MBJ6751536.1"/>
    <property type="molecule type" value="Genomic_DNA"/>
</dbReference>
<feature type="domain" description="Doubled CXXCH motif" evidence="2">
    <location>
        <begin position="188"/>
        <end position="225"/>
    </location>
</feature>
<comment type="caution">
    <text evidence="3">The sequence shown here is derived from an EMBL/GenBank/DDBJ whole genome shotgun (WGS) entry which is preliminary data.</text>
</comment>
<reference evidence="3 4" key="1">
    <citation type="submission" date="2020-12" db="EMBL/GenBank/DDBJ databases">
        <title>Geomonas sp. Red421, isolated from paddy soil.</title>
        <authorList>
            <person name="Xu Z."/>
            <person name="Zhang Z."/>
            <person name="Masuda Y."/>
            <person name="Itoh H."/>
            <person name="Senoo K."/>
        </authorList>
    </citation>
    <scope>NUCLEOTIDE SEQUENCE [LARGE SCALE GENOMIC DNA]</scope>
    <source>
        <strain evidence="3 4">Red421</strain>
    </source>
</reference>
<name>A0ABS0YGZ0_9BACT</name>
<dbReference type="Gene3D" id="1.10.1130.10">
    <property type="entry name" value="Flavocytochrome C3, Chain A"/>
    <property type="match status" value="1"/>
</dbReference>
<evidence type="ECO:0000256" key="1">
    <source>
        <dbReference type="SAM" id="SignalP"/>
    </source>
</evidence>
<dbReference type="Gene3D" id="3.90.10.10">
    <property type="entry name" value="Cytochrome C3"/>
    <property type="match status" value="2"/>
</dbReference>
<gene>
    <name evidence="3" type="ORF">JFN91_15075</name>
</gene>
<evidence type="ECO:0000313" key="4">
    <source>
        <dbReference type="Proteomes" id="UP000614714"/>
    </source>
</evidence>
<keyword evidence="1" id="KW-0732">Signal</keyword>
<feature type="domain" description="Doubled CXXCH motif" evidence="2">
    <location>
        <begin position="139"/>
        <end position="178"/>
    </location>
</feature>
<sequence>MKRYLLLPPLLVALSALSAAAAENCLSVACHAKVGAYKHPHAPVKGDCLSCHVQKAKEHPLPKAKSFELAAKGSALCATCHDGIGKKKIVHPPVKEGECTSCHNPHGGNGKFLMEADEDRKELCFGCHDTAPFKKPHVHGPVAEGACTACHDPHDSSQKALLKGDVKELCLKCHEDFAKGMKQATRVHGPVKNTPCTSCHDPHSSVNPSLLKEKMPELCIGCHKDIGKKMKSAKLMHQPLTDAKGCGNCHSTHYSSAKGLMAGDQKTICLICHGAKPPGNPPLRDVTKEMGFGKKLHGPIKDSKCDGCHDPHASDYRRLLLGNYPTSLYTPYREGAYDLCLRCHDKNLLRYPDTTLYTKFRNGDRNLHYVHVSNRIKGRSCLVCHESHGADGEKLMNKDGSRFGQWQIKTRLKLTATGGSCAPGCHWAYSYDRVKPVNYATQPQQQPSAPNQKPK</sequence>
<proteinExistence type="predicted"/>
<dbReference type="Proteomes" id="UP000614714">
    <property type="component" value="Unassembled WGS sequence"/>
</dbReference>
<dbReference type="PANTHER" id="PTHR39425">
    <property type="entry name" value="LIPOPROTEIN CYTOCHROME C"/>
    <property type="match status" value="1"/>
</dbReference>
<dbReference type="InterPro" id="IPR010177">
    <property type="entry name" value="Paired_CXXCH_1"/>
</dbReference>
<protein>
    <submittedName>
        <fullName evidence="3">Cytochrome C</fullName>
    </submittedName>
</protein>
<feature type="signal peptide" evidence="1">
    <location>
        <begin position="1"/>
        <end position="21"/>
    </location>
</feature>
<dbReference type="SUPFAM" id="SSF48695">
    <property type="entry name" value="Multiheme cytochromes"/>
    <property type="match status" value="2"/>
</dbReference>
<dbReference type="RefSeq" id="WP_199390013.1">
    <property type="nucleotide sequence ID" value="NZ_JAEMHL010000008.1"/>
</dbReference>
<evidence type="ECO:0000259" key="2">
    <source>
        <dbReference type="Pfam" id="PF09699"/>
    </source>
</evidence>
<dbReference type="Gene3D" id="1.10.720.180">
    <property type="match status" value="1"/>
</dbReference>
<dbReference type="NCBIfam" id="TIGR01905">
    <property type="entry name" value="paired_CXXCH_1"/>
    <property type="match status" value="5"/>
</dbReference>
<feature type="domain" description="Doubled CXXCH motif" evidence="2">
    <location>
        <begin position="297"/>
        <end position="346"/>
    </location>
</feature>
<feature type="domain" description="Doubled CXXCH motif" evidence="2">
    <location>
        <begin position="237"/>
        <end position="276"/>
    </location>
</feature>
<organism evidence="3 4">
    <name type="scientific">Geomonas anaerohicana</name>
    <dbReference type="NCBI Taxonomy" id="2798583"/>
    <lineage>
        <taxon>Bacteria</taxon>
        <taxon>Pseudomonadati</taxon>
        <taxon>Thermodesulfobacteriota</taxon>
        <taxon>Desulfuromonadia</taxon>
        <taxon>Geobacterales</taxon>
        <taxon>Geobacteraceae</taxon>
        <taxon>Geomonas</taxon>
    </lineage>
</organism>